<organism evidence="1 2">
    <name type="scientific">Nocardia yunnanensis</name>
    <dbReference type="NCBI Taxonomy" id="2382165"/>
    <lineage>
        <taxon>Bacteria</taxon>
        <taxon>Bacillati</taxon>
        <taxon>Actinomycetota</taxon>
        <taxon>Actinomycetes</taxon>
        <taxon>Mycobacteriales</taxon>
        <taxon>Nocardiaceae</taxon>
        <taxon>Nocardia</taxon>
    </lineage>
</organism>
<evidence type="ECO:0008006" key="3">
    <source>
        <dbReference type="Google" id="ProtNLM"/>
    </source>
</evidence>
<name>A0A386ZGD8_9NOCA</name>
<dbReference type="KEGG" id="nyu:D7D52_24715"/>
<dbReference type="EMBL" id="CP032568">
    <property type="protein sequence ID" value="AYF76490.1"/>
    <property type="molecule type" value="Genomic_DNA"/>
</dbReference>
<proteinExistence type="predicted"/>
<dbReference type="AlphaFoldDB" id="A0A386ZGD8"/>
<sequence>MWEVAGSGLTRRNLLVATGLPDPLLPRRFRTGYHRLTIRYDRKATHFLGFLTLAAALICYKKLVKATT</sequence>
<keyword evidence="2" id="KW-1185">Reference proteome</keyword>
<dbReference type="Proteomes" id="UP000267164">
    <property type="component" value="Chromosome"/>
</dbReference>
<dbReference type="OrthoDB" id="4559615at2"/>
<protein>
    <recommendedName>
        <fullName evidence="3">Transposase DDE domain-containing protein</fullName>
    </recommendedName>
</protein>
<reference evidence="1 2" key="1">
    <citation type="submission" date="2018-09" db="EMBL/GenBank/DDBJ databases">
        <title>Nocardia yunnanensis sp. nov., an actinomycete isolated from a soil sample.</title>
        <authorList>
            <person name="Zhang J."/>
        </authorList>
    </citation>
    <scope>NUCLEOTIDE SEQUENCE [LARGE SCALE GENOMIC DNA]</scope>
    <source>
        <strain evidence="1 2">CFHS0054</strain>
    </source>
</reference>
<evidence type="ECO:0000313" key="1">
    <source>
        <dbReference type="EMBL" id="AYF76490.1"/>
    </source>
</evidence>
<accession>A0A386ZGD8</accession>
<evidence type="ECO:0000313" key="2">
    <source>
        <dbReference type="Proteomes" id="UP000267164"/>
    </source>
</evidence>
<gene>
    <name evidence="1" type="ORF">D7D52_24715</name>
</gene>